<dbReference type="EMBL" id="AP021875">
    <property type="protein sequence ID" value="BBO74254.1"/>
    <property type="molecule type" value="Genomic_DNA"/>
</dbReference>
<reference evidence="3 4" key="1">
    <citation type="submission" date="2019-11" db="EMBL/GenBank/DDBJ databases">
        <title>Comparative genomics of hydrocarbon-degrading Desulfosarcina strains.</title>
        <authorList>
            <person name="Watanabe M."/>
            <person name="Kojima H."/>
            <person name="Fukui M."/>
        </authorList>
    </citation>
    <scope>NUCLEOTIDE SEQUENCE [LARGE SCALE GENOMIC DNA]</scope>
    <source>
        <strain evidence="3 4">PP31</strain>
    </source>
</reference>
<feature type="chain" id="PRO_5024393881" description="DUF4136 domain-containing protein" evidence="1">
    <location>
        <begin position="22"/>
        <end position="181"/>
    </location>
</feature>
<accession>A0A5K7Z713</accession>
<protein>
    <recommendedName>
        <fullName evidence="2">DUF4136 domain-containing protein</fullName>
    </recommendedName>
</protein>
<keyword evidence="1" id="KW-0732">Signal</keyword>
<feature type="domain" description="DUF4136" evidence="2">
    <location>
        <begin position="21"/>
        <end position="179"/>
    </location>
</feature>
<gene>
    <name evidence="3" type="ORF">DSCW_16710</name>
</gene>
<proteinExistence type="predicted"/>
<dbReference type="KEGG" id="dwd:DSCW_16710"/>
<organism evidence="3 4">
    <name type="scientific">Desulfosarcina widdelii</name>
    <dbReference type="NCBI Taxonomy" id="947919"/>
    <lineage>
        <taxon>Bacteria</taxon>
        <taxon>Pseudomonadati</taxon>
        <taxon>Thermodesulfobacteriota</taxon>
        <taxon>Desulfobacteria</taxon>
        <taxon>Desulfobacterales</taxon>
        <taxon>Desulfosarcinaceae</taxon>
        <taxon>Desulfosarcina</taxon>
    </lineage>
</organism>
<dbReference type="OrthoDB" id="5420377at2"/>
<dbReference type="Gene3D" id="3.30.160.670">
    <property type="match status" value="1"/>
</dbReference>
<dbReference type="Proteomes" id="UP000427769">
    <property type="component" value="Chromosome"/>
</dbReference>
<sequence length="181" mass="20720">MRAFSIVIVLFLLSACTNVQVSQDYDPLSDLSRYGTWQWREAVQPQAGDIRIDNPLLDQRIRTAVSNNLENRGISRTSERPEIYLSYRLGVERKIESDTTHTTIGYGGYYHPWYGGIGTETSIRQYDESRLTIDIHKADTGQLLWRGVGTYRFRTYKTPQDAAAAMQKIVDKILIQFPPAN</sequence>
<dbReference type="RefSeq" id="WP_155303296.1">
    <property type="nucleotide sequence ID" value="NZ_AP021875.1"/>
</dbReference>
<evidence type="ECO:0000313" key="3">
    <source>
        <dbReference type="EMBL" id="BBO74254.1"/>
    </source>
</evidence>
<keyword evidence="4" id="KW-1185">Reference proteome</keyword>
<evidence type="ECO:0000259" key="2">
    <source>
        <dbReference type="Pfam" id="PF13590"/>
    </source>
</evidence>
<dbReference type="InterPro" id="IPR025411">
    <property type="entry name" value="DUF4136"/>
</dbReference>
<feature type="signal peptide" evidence="1">
    <location>
        <begin position="1"/>
        <end position="21"/>
    </location>
</feature>
<dbReference type="AlphaFoldDB" id="A0A5K7Z713"/>
<evidence type="ECO:0000256" key="1">
    <source>
        <dbReference type="SAM" id="SignalP"/>
    </source>
</evidence>
<dbReference type="Pfam" id="PF13590">
    <property type="entry name" value="DUF4136"/>
    <property type="match status" value="1"/>
</dbReference>
<evidence type="ECO:0000313" key="4">
    <source>
        <dbReference type="Proteomes" id="UP000427769"/>
    </source>
</evidence>
<dbReference type="PROSITE" id="PS51257">
    <property type="entry name" value="PROKAR_LIPOPROTEIN"/>
    <property type="match status" value="1"/>
</dbReference>
<name>A0A5K7Z713_9BACT</name>